<dbReference type="Proteomes" id="UP001168528">
    <property type="component" value="Unassembled WGS sequence"/>
</dbReference>
<gene>
    <name evidence="1" type="ORF">Q0590_35700</name>
</gene>
<proteinExistence type="predicted"/>
<name>A0ABT8RK35_9BACT</name>
<keyword evidence="2" id="KW-1185">Reference proteome</keyword>
<reference evidence="1" key="1">
    <citation type="submission" date="2023-07" db="EMBL/GenBank/DDBJ databases">
        <title>The genome sequence of Rhodocytophaga aerolata KACC 12507.</title>
        <authorList>
            <person name="Zhang X."/>
        </authorList>
    </citation>
    <scope>NUCLEOTIDE SEQUENCE</scope>
    <source>
        <strain evidence="1">KACC 12507</strain>
    </source>
</reference>
<sequence length="56" mass="6387">MIKGDFIFNGTEQVDKPNSYQQLRLSAHIKKYTQSKHEVTIGVLLNGVKLDSFDSF</sequence>
<evidence type="ECO:0000313" key="2">
    <source>
        <dbReference type="Proteomes" id="UP001168528"/>
    </source>
</evidence>
<comment type="caution">
    <text evidence="1">The sequence shown here is derived from an EMBL/GenBank/DDBJ whole genome shotgun (WGS) entry which is preliminary data.</text>
</comment>
<organism evidence="1 2">
    <name type="scientific">Rhodocytophaga aerolata</name>
    <dbReference type="NCBI Taxonomy" id="455078"/>
    <lineage>
        <taxon>Bacteria</taxon>
        <taxon>Pseudomonadati</taxon>
        <taxon>Bacteroidota</taxon>
        <taxon>Cytophagia</taxon>
        <taxon>Cytophagales</taxon>
        <taxon>Rhodocytophagaceae</taxon>
        <taxon>Rhodocytophaga</taxon>
    </lineage>
</organism>
<dbReference type="RefSeq" id="WP_302042470.1">
    <property type="nucleotide sequence ID" value="NZ_JAUKPO010000078.1"/>
</dbReference>
<accession>A0ABT8RK35</accession>
<evidence type="ECO:0000313" key="1">
    <source>
        <dbReference type="EMBL" id="MDO1451673.1"/>
    </source>
</evidence>
<protein>
    <submittedName>
        <fullName evidence="1">Uncharacterized protein</fullName>
    </submittedName>
</protein>
<dbReference type="EMBL" id="JAUKPO010000078">
    <property type="protein sequence ID" value="MDO1451673.1"/>
    <property type="molecule type" value="Genomic_DNA"/>
</dbReference>